<sequence length="306" mass="36178">MLCVRYPFYGKNLKKDECILDIETTGLDPKIDKLVVLGLIYFDYKKNKFYIDQYFSKNDKEEVKLLKIYKEKIQNKKLITYNGDIFDLPFLNIRLIENKEEPIWQINLDLYKIIKNKRKLIEFDSMKLTNIEKIVGIERNDPSRYKVISKLSDDIKNRNNPRPILIHNKNDLIATEAIANIEEIINDELSFEINNYKIHLDSAYIDKDIAYINFISNKILKKSYFRGENYSLNINDYSIELKIIVLYGKLSKNSSGFVTVNNFNIENKGKYKINKNLISIMEDKIFSCENILNIMKFLIEKETVTE</sequence>
<reference evidence="2" key="1">
    <citation type="submission" date="2019-11" db="EMBL/GenBank/DDBJ databases">
        <authorList>
            <person name="Feng L."/>
        </authorList>
    </citation>
    <scope>NUCLEOTIDE SEQUENCE</scope>
    <source>
        <strain evidence="2">AvaginalisLFYP127</strain>
    </source>
</reference>
<name>A0A6N2U9F1_9FIRM</name>
<dbReference type="AlphaFoldDB" id="A0A6N2U9F1"/>
<evidence type="ECO:0000313" key="2">
    <source>
        <dbReference type="EMBL" id="VYT14057.1"/>
    </source>
</evidence>
<dbReference type="GO" id="GO:0003676">
    <property type="term" value="F:nucleic acid binding"/>
    <property type="evidence" value="ECO:0007669"/>
    <property type="project" value="InterPro"/>
</dbReference>
<dbReference type="InterPro" id="IPR012337">
    <property type="entry name" value="RNaseH-like_sf"/>
</dbReference>
<dbReference type="SUPFAM" id="SSF53098">
    <property type="entry name" value="Ribonuclease H-like"/>
    <property type="match status" value="1"/>
</dbReference>
<dbReference type="InterPro" id="IPR038720">
    <property type="entry name" value="YprB_RNase_H-like_dom"/>
</dbReference>
<dbReference type="EMBL" id="CACRSW010000029">
    <property type="protein sequence ID" value="VYT14057.1"/>
    <property type="molecule type" value="Genomic_DNA"/>
</dbReference>
<dbReference type="InterPro" id="IPR036397">
    <property type="entry name" value="RNaseH_sf"/>
</dbReference>
<gene>
    <name evidence="2" type="ORF">AVLFYP127_00998</name>
</gene>
<proteinExistence type="predicted"/>
<accession>A0A6N2U9F1</accession>
<organism evidence="2">
    <name type="scientific">Anaerococcus vaginalis</name>
    <dbReference type="NCBI Taxonomy" id="33037"/>
    <lineage>
        <taxon>Bacteria</taxon>
        <taxon>Bacillati</taxon>
        <taxon>Bacillota</taxon>
        <taxon>Tissierellia</taxon>
        <taxon>Tissierellales</taxon>
        <taxon>Peptoniphilaceae</taxon>
        <taxon>Anaerococcus</taxon>
    </lineage>
</organism>
<dbReference type="Pfam" id="PF13482">
    <property type="entry name" value="RNase_H_2"/>
    <property type="match status" value="1"/>
</dbReference>
<feature type="domain" description="YprB ribonuclease H-like" evidence="1">
    <location>
        <begin position="18"/>
        <end position="179"/>
    </location>
</feature>
<evidence type="ECO:0000259" key="1">
    <source>
        <dbReference type="Pfam" id="PF13482"/>
    </source>
</evidence>
<dbReference type="RefSeq" id="WP_156329390.1">
    <property type="nucleotide sequence ID" value="NZ_CACRSW010000029.1"/>
</dbReference>
<dbReference type="Gene3D" id="3.30.420.10">
    <property type="entry name" value="Ribonuclease H-like superfamily/Ribonuclease H"/>
    <property type="match status" value="1"/>
</dbReference>
<protein>
    <recommendedName>
        <fullName evidence="1">YprB ribonuclease H-like domain-containing protein</fullName>
    </recommendedName>
</protein>